<sequence length="451" mass="51172">MLCVFQVEIIIRELDGVLYQALHLASRGLPTLLGDRMANEYVMHSRSPLILFDSDQQEATNTTVLNNNGIVLNLNSEGQGFVDDPPEMQRNFARVIDHATAICMWGQRQKDILDQLVPCERTDDILVTGHPSFDLLAPKFVPYYRNQDIAGRHGEDYSLINTSFGMFNHEMGFEHYMRMLSRMDEWKVYGSPEHRAHLERRCRHQEKTALALIELARTLAHAHPKKHVIIRPHPAENSRFYSERLGGLPNVFVTKQGSAREWIASAGVVIHHDCTTGLEAMLMDKPVLQYEPYEGIEGSATLMTEIGIRTTSPDKALAHMECSAAMADDARKALLARISPCLANVEKNAARTIAELAAVHAAGRETWLPEPLGFWENAKCWRKYLSKLLRARQPGRNGRKVRYALNKFPRLHKTEVEARLAGLRRIEPDLPEVDVKQLCLNTFLIEPARRS</sequence>
<name>E6VRG6_PSEA9</name>
<keyword evidence="2" id="KW-1185">Reference proteome</keyword>
<dbReference type="InterPro" id="IPR030906">
    <property type="entry name" value="Surf_polysacc"/>
</dbReference>
<dbReference type="KEGG" id="das:Daes_1994"/>
<reference evidence="1 2" key="2">
    <citation type="journal article" date="2014" name="Genome Announc.">
        <title>Complete Genome Sequence of the Subsurface, Mesophilic Sulfate-Reducing Bacterium Desulfovibrio aespoeensis Aspo-2.</title>
        <authorList>
            <person name="Pedersen K."/>
            <person name="Bengtsson A."/>
            <person name="Edlund J."/>
            <person name="Rabe L."/>
            <person name="Hazen T."/>
            <person name="Chakraborty R."/>
            <person name="Goodwin L."/>
            <person name="Shapiro N."/>
        </authorList>
    </citation>
    <scope>NUCLEOTIDE SEQUENCE [LARGE SCALE GENOMIC DNA]</scope>
    <source>
        <strain evidence="2">ATCC 700646 / DSM 10631 / Aspo-2</strain>
    </source>
</reference>
<dbReference type="NCBIfam" id="TIGR04396">
    <property type="entry name" value="surf_polysacc"/>
    <property type="match status" value="1"/>
</dbReference>
<dbReference type="OrthoDB" id="5430637at2"/>
<evidence type="ECO:0000313" key="1">
    <source>
        <dbReference type="EMBL" id="ADU63003.1"/>
    </source>
</evidence>
<dbReference type="RefSeq" id="WP_013514916.1">
    <property type="nucleotide sequence ID" value="NC_014844.1"/>
</dbReference>
<gene>
    <name evidence="1" type="ordered locus">Daes_1994</name>
</gene>
<dbReference type="HOGENOM" id="CLU_046119_0_0_7"/>
<protein>
    <submittedName>
        <fullName evidence="1">Capsule polysaccharide biosynthesis protein</fullName>
    </submittedName>
</protein>
<proteinExistence type="predicted"/>
<dbReference type="STRING" id="643562.Daes_1994"/>
<dbReference type="EMBL" id="CP002431">
    <property type="protein sequence ID" value="ADU63003.1"/>
    <property type="molecule type" value="Genomic_DNA"/>
</dbReference>
<reference evidence="2" key="1">
    <citation type="submission" date="2010-12" db="EMBL/GenBank/DDBJ databases">
        <title>Complete sequence of Desulfovibrio aespoeensis Aspo-2.</title>
        <authorList>
            <consortium name="US DOE Joint Genome Institute"/>
            <person name="Lucas S."/>
            <person name="Copeland A."/>
            <person name="Lapidus A."/>
            <person name="Cheng J.-F."/>
            <person name="Goodwin L."/>
            <person name="Pitluck S."/>
            <person name="Chertkov O."/>
            <person name="Misra M."/>
            <person name="Detter J.C."/>
            <person name="Han C."/>
            <person name="Tapia R."/>
            <person name="Land M."/>
            <person name="Hauser L."/>
            <person name="Kyrpides N."/>
            <person name="Ivanova N."/>
            <person name="Ovchinnikova G."/>
            <person name="Pedersen K."/>
            <person name="Jagevall S."/>
            <person name="Hazen T."/>
            <person name="Woyke T."/>
        </authorList>
    </citation>
    <scope>NUCLEOTIDE SEQUENCE [LARGE SCALE GENOMIC DNA]</scope>
    <source>
        <strain evidence="2">ATCC 700646 / DSM 10631 / Aspo-2</strain>
    </source>
</reference>
<dbReference type="eggNOG" id="COG0381">
    <property type="taxonomic scope" value="Bacteria"/>
</dbReference>
<accession>E6VRG6</accession>
<dbReference type="Proteomes" id="UP000002191">
    <property type="component" value="Chromosome"/>
</dbReference>
<evidence type="ECO:0000313" key="2">
    <source>
        <dbReference type="Proteomes" id="UP000002191"/>
    </source>
</evidence>
<dbReference type="SUPFAM" id="SSF53756">
    <property type="entry name" value="UDP-Glycosyltransferase/glycogen phosphorylase"/>
    <property type="match status" value="1"/>
</dbReference>
<dbReference type="AlphaFoldDB" id="E6VRG6"/>
<organism evidence="1 2">
    <name type="scientific">Pseudodesulfovibrio aespoeensis (strain ATCC 700646 / DSM 10631 / Aspo-2)</name>
    <name type="common">Desulfovibrio aespoeensis</name>
    <dbReference type="NCBI Taxonomy" id="643562"/>
    <lineage>
        <taxon>Bacteria</taxon>
        <taxon>Pseudomonadati</taxon>
        <taxon>Thermodesulfobacteriota</taxon>
        <taxon>Desulfovibrionia</taxon>
        <taxon>Desulfovibrionales</taxon>
        <taxon>Desulfovibrionaceae</taxon>
    </lineage>
</organism>